<name>A0AAV4XZD4_CAEEX</name>
<comment type="caution">
    <text evidence="1">The sequence shown here is derived from an EMBL/GenBank/DDBJ whole genome shotgun (WGS) entry which is preliminary data.</text>
</comment>
<evidence type="ECO:0000313" key="1">
    <source>
        <dbReference type="EMBL" id="GIY99316.1"/>
    </source>
</evidence>
<dbReference type="EMBL" id="BPLR01001031">
    <property type="protein sequence ID" value="GIY99316.1"/>
    <property type="molecule type" value="Genomic_DNA"/>
</dbReference>
<reference evidence="1 2" key="1">
    <citation type="submission" date="2021-06" db="EMBL/GenBank/DDBJ databases">
        <title>Caerostris extrusa draft genome.</title>
        <authorList>
            <person name="Kono N."/>
            <person name="Arakawa K."/>
        </authorList>
    </citation>
    <scope>NUCLEOTIDE SEQUENCE [LARGE SCALE GENOMIC DNA]</scope>
</reference>
<gene>
    <name evidence="1" type="ORF">CEXT_648051</name>
</gene>
<sequence length="88" mass="9504">MDLYPPLFPAPFNALAPNCTHSRGNYSSGMELATVPLRPNASALSVLSSRDIRSRVSNKLGGGGLRSPYSSYKGFFHHTAFSKSPAQF</sequence>
<proteinExistence type="predicted"/>
<dbReference type="AlphaFoldDB" id="A0AAV4XZD4"/>
<accession>A0AAV4XZD4</accession>
<evidence type="ECO:0000313" key="2">
    <source>
        <dbReference type="Proteomes" id="UP001054945"/>
    </source>
</evidence>
<organism evidence="1 2">
    <name type="scientific">Caerostris extrusa</name>
    <name type="common">Bark spider</name>
    <name type="synonym">Caerostris bankana</name>
    <dbReference type="NCBI Taxonomy" id="172846"/>
    <lineage>
        <taxon>Eukaryota</taxon>
        <taxon>Metazoa</taxon>
        <taxon>Ecdysozoa</taxon>
        <taxon>Arthropoda</taxon>
        <taxon>Chelicerata</taxon>
        <taxon>Arachnida</taxon>
        <taxon>Araneae</taxon>
        <taxon>Araneomorphae</taxon>
        <taxon>Entelegynae</taxon>
        <taxon>Araneoidea</taxon>
        <taxon>Araneidae</taxon>
        <taxon>Caerostris</taxon>
    </lineage>
</organism>
<keyword evidence="2" id="KW-1185">Reference proteome</keyword>
<protein>
    <submittedName>
        <fullName evidence="1">Uncharacterized protein</fullName>
    </submittedName>
</protein>
<dbReference type="Proteomes" id="UP001054945">
    <property type="component" value="Unassembled WGS sequence"/>
</dbReference>